<dbReference type="AlphaFoldDB" id="A0A4Q8LAS4"/>
<name>A0A4Q8LAS4_9GAMM</name>
<feature type="region of interest" description="Disordered" evidence="1">
    <location>
        <begin position="80"/>
        <end position="125"/>
    </location>
</feature>
<feature type="compositionally biased region" description="Basic and acidic residues" evidence="1">
    <location>
        <begin position="1"/>
        <end position="25"/>
    </location>
</feature>
<dbReference type="PANTHER" id="PTHR36423">
    <property type="entry name" value="AFR070WP"/>
    <property type="match status" value="1"/>
</dbReference>
<organism evidence="2 3">
    <name type="scientific">Pseudoxanthomonas winnipegensis</name>
    <dbReference type="NCBI Taxonomy" id="2480810"/>
    <lineage>
        <taxon>Bacteria</taxon>
        <taxon>Pseudomonadati</taxon>
        <taxon>Pseudomonadota</taxon>
        <taxon>Gammaproteobacteria</taxon>
        <taxon>Lysobacterales</taxon>
        <taxon>Lysobacteraceae</taxon>
        <taxon>Pseudoxanthomonas</taxon>
    </lineage>
</organism>
<dbReference type="InterPro" id="IPR006311">
    <property type="entry name" value="TAT_signal"/>
</dbReference>
<protein>
    <submittedName>
        <fullName evidence="2">Aromatic ring-cleaving dioxygenase</fullName>
    </submittedName>
</protein>
<keyword evidence="2" id="KW-0223">Dioxygenase</keyword>
<dbReference type="GO" id="GO:0051213">
    <property type="term" value="F:dioxygenase activity"/>
    <property type="evidence" value="ECO:0007669"/>
    <property type="project" value="UniProtKB-KW"/>
</dbReference>
<feature type="region of interest" description="Disordered" evidence="1">
    <location>
        <begin position="1"/>
        <end position="36"/>
    </location>
</feature>
<dbReference type="SUPFAM" id="SSF143410">
    <property type="entry name" value="DOPA-like"/>
    <property type="match status" value="1"/>
</dbReference>
<evidence type="ECO:0000313" key="3">
    <source>
        <dbReference type="Proteomes" id="UP000292627"/>
    </source>
</evidence>
<dbReference type="RefSeq" id="WP_130551372.1">
    <property type="nucleotide sequence ID" value="NZ_SHMC01000003.1"/>
</dbReference>
<proteinExistence type="predicted"/>
<dbReference type="Pfam" id="PF08883">
    <property type="entry name" value="DOPA_dioxygen"/>
    <property type="match status" value="1"/>
</dbReference>
<accession>A0A4Q8LAS4</accession>
<comment type="caution">
    <text evidence="2">The sequence shown here is derived from an EMBL/GenBank/DDBJ whole genome shotgun (WGS) entry which is preliminary data.</text>
</comment>
<keyword evidence="2" id="KW-0560">Oxidoreductase</keyword>
<evidence type="ECO:0000313" key="2">
    <source>
        <dbReference type="EMBL" id="TAA25753.1"/>
    </source>
</evidence>
<dbReference type="InterPro" id="IPR014980">
    <property type="entry name" value="DOPA_dioxygen"/>
</dbReference>
<dbReference type="EMBL" id="SHMC01000003">
    <property type="protein sequence ID" value="TAA25753.1"/>
    <property type="molecule type" value="Genomic_DNA"/>
</dbReference>
<dbReference type="PROSITE" id="PS51318">
    <property type="entry name" value="TAT"/>
    <property type="match status" value="1"/>
</dbReference>
<evidence type="ECO:0000256" key="1">
    <source>
        <dbReference type="SAM" id="MobiDB-lite"/>
    </source>
</evidence>
<sequence>MSATHDDALRPQDEEHAHRLLDRHGRLVRNTPQDQDWADLLSPGRRRLIGASALVAGGLALSAQGAVAAPAAGENFTAPGKPGFRAIVPPPDAGKSPWGEHTASEPTPRPRSVRPGEKTLPAKPRAYTDVKSYHAHIYFDEDTYEKAALIRRWTAERFPVELGNWNLEPRGPHVTPSFYFGFTNDLLPVLVPWLQLNSLGLTILLHPNTGDERADHLYYALWVNRSQPVNGYLMPDLEKGGEPHLERIYPNIVPTVPLET</sequence>
<dbReference type="Gene3D" id="3.30.70.1240">
    <property type="entry name" value="DOPA-like domains"/>
    <property type="match status" value="1"/>
</dbReference>
<dbReference type="Proteomes" id="UP000292627">
    <property type="component" value="Unassembled WGS sequence"/>
</dbReference>
<dbReference type="OrthoDB" id="572228at2"/>
<reference evidence="2 3" key="1">
    <citation type="submission" date="2019-02" db="EMBL/GenBank/DDBJ databases">
        <title>WGS of Pseudoxanthomonas species novum from clinical isolates.</title>
        <authorList>
            <person name="Bernier A.-M."/>
            <person name="Bernard K."/>
            <person name="Vachon A."/>
        </authorList>
    </citation>
    <scope>NUCLEOTIDE SEQUENCE [LARGE SCALE GENOMIC DNA]</scope>
    <source>
        <strain evidence="2 3">NML171200</strain>
    </source>
</reference>
<dbReference type="PANTHER" id="PTHR36423:SF2">
    <property type="entry name" value="AFR070WP"/>
    <property type="match status" value="1"/>
</dbReference>
<dbReference type="InterPro" id="IPR023389">
    <property type="entry name" value="DOPA-like_sf"/>
</dbReference>
<gene>
    <name evidence="2" type="ORF">EA660_09970</name>
</gene>